<dbReference type="EMBL" id="WNWR01000337">
    <property type="protein sequence ID" value="KAE9982566.1"/>
    <property type="molecule type" value="Genomic_DNA"/>
</dbReference>
<feature type="signal peptide" evidence="1">
    <location>
        <begin position="1"/>
        <end position="18"/>
    </location>
</feature>
<keyword evidence="3" id="KW-1185">Reference proteome</keyword>
<organism evidence="2 3">
    <name type="scientific">Venturia inaequalis</name>
    <name type="common">Apple scab fungus</name>
    <dbReference type="NCBI Taxonomy" id="5025"/>
    <lineage>
        <taxon>Eukaryota</taxon>
        <taxon>Fungi</taxon>
        <taxon>Dikarya</taxon>
        <taxon>Ascomycota</taxon>
        <taxon>Pezizomycotina</taxon>
        <taxon>Dothideomycetes</taxon>
        <taxon>Pleosporomycetidae</taxon>
        <taxon>Venturiales</taxon>
        <taxon>Venturiaceae</taxon>
        <taxon>Venturia</taxon>
    </lineage>
</organism>
<dbReference type="Proteomes" id="UP000490939">
    <property type="component" value="Unassembled WGS sequence"/>
</dbReference>
<dbReference type="AlphaFoldDB" id="A0A8H3V7I3"/>
<feature type="chain" id="PRO_5034687223" description="Secreted protein" evidence="1">
    <location>
        <begin position="19"/>
        <end position="98"/>
    </location>
</feature>
<evidence type="ECO:0000256" key="1">
    <source>
        <dbReference type="SAM" id="SignalP"/>
    </source>
</evidence>
<keyword evidence="1" id="KW-0732">Signal</keyword>
<evidence type="ECO:0000313" key="2">
    <source>
        <dbReference type="EMBL" id="KAE9982566.1"/>
    </source>
</evidence>
<name>A0A8H3V7I3_VENIN</name>
<comment type="caution">
    <text evidence="2">The sequence shown here is derived from an EMBL/GenBank/DDBJ whole genome shotgun (WGS) entry which is preliminary data.</text>
</comment>
<evidence type="ECO:0008006" key="4">
    <source>
        <dbReference type="Google" id="ProtNLM"/>
    </source>
</evidence>
<proteinExistence type="predicted"/>
<reference evidence="2 3" key="1">
    <citation type="submission" date="2019-07" db="EMBL/GenBank/DDBJ databases">
        <title>Venturia inaequalis Genome Resource.</title>
        <authorList>
            <person name="Lichtner F.J."/>
        </authorList>
    </citation>
    <scope>NUCLEOTIDE SEQUENCE [LARGE SCALE GENOMIC DNA]</scope>
    <source>
        <strain evidence="2 3">DMI_063113</strain>
    </source>
</reference>
<accession>A0A8H3V7I3</accession>
<evidence type="ECO:0000313" key="3">
    <source>
        <dbReference type="Proteomes" id="UP000490939"/>
    </source>
</evidence>
<protein>
    <recommendedName>
        <fullName evidence="4">Secreted protein</fullName>
    </recommendedName>
</protein>
<gene>
    <name evidence="2" type="ORF">EG327_005814</name>
</gene>
<sequence length="98" mass="11207">MHLQTLLPAILFAQSSFGFYCCYQIQSKFEWNRVNKFVSSEDNVPWYPRPGSNCKIAIQKTGGSCATWTWQIIQNSCTDFNPIKHIGPVDAKQCPPDY</sequence>